<dbReference type="OrthoDB" id="412814at2759"/>
<keyword evidence="4" id="KW-0560">Oxidoreductase</keyword>
<dbReference type="KEGG" id="more:E1B28_013709"/>
<reference evidence="6" key="1">
    <citation type="journal article" date="2021" name="Genome Biol. Evol.">
        <title>The assembled and annotated genome of the fairy-ring fungus Marasmius oreades.</title>
        <authorList>
            <person name="Hiltunen M."/>
            <person name="Ament-Velasquez S.L."/>
            <person name="Johannesson H."/>
        </authorList>
    </citation>
    <scope>NUCLEOTIDE SEQUENCE</scope>
    <source>
        <strain evidence="6">03SP1</strain>
    </source>
</reference>
<name>A0A9P7UN23_9AGAR</name>
<evidence type="ECO:0000313" key="7">
    <source>
        <dbReference type="Proteomes" id="UP001049176"/>
    </source>
</evidence>
<proteinExistence type="inferred from homology"/>
<keyword evidence="5" id="KW-0408">Iron</keyword>
<keyword evidence="2" id="KW-0479">Metal-binding</keyword>
<dbReference type="GO" id="GO:0046872">
    <property type="term" value="F:metal ion binding"/>
    <property type="evidence" value="ECO:0007669"/>
    <property type="project" value="UniProtKB-KW"/>
</dbReference>
<dbReference type="InterPro" id="IPR037151">
    <property type="entry name" value="AlkB-like_sf"/>
</dbReference>
<evidence type="ECO:0000256" key="2">
    <source>
        <dbReference type="ARBA" id="ARBA00022723"/>
    </source>
</evidence>
<keyword evidence="3" id="KW-0223">Dioxygenase</keyword>
<protein>
    <submittedName>
        <fullName evidence="6">Uncharacterized protein</fullName>
    </submittedName>
</protein>
<comment type="caution">
    <text evidence="6">The sequence shown here is derived from an EMBL/GenBank/DDBJ whole genome shotgun (WGS) entry which is preliminary data.</text>
</comment>
<sequence length="115" mass="12636">MGNQSHGRAVDPLPVLSVLLEPRSVVITTGEFYLSYLHGINEVSEDVIIQGEGEGNQAPRIKVSETSVGIDNWKLVDGCTYKDVLQSGGSLQRETRYSLTCRDVVRVFRATGAFH</sequence>
<dbReference type="EMBL" id="CM032189">
    <property type="protein sequence ID" value="KAG7087768.1"/>
    <property type="molecule type" value="Genomic_DNA"/>
</dbReference>
<dbReference type="GO" id="GO:0051213">
    <property type="term" value="F:dioxygenase activity"/>
    <property type="evidence" value="ECO:0007669"/>
    <property type="project" value="UniProtKB-KW"/>
</dbReference>
<evidence type="ECO:0000256" key="3">
    <source>
        <dbReference type="ARBA" id="ARBA00022964"/>
    </source>
</evidence>
<dbReference type="Proteomes" id="UP001049176">
    <property type="component" value="Chromosome 9"/>
</dbReference>
<dbReference type="SUPFAM" id="SSF51197">
    <property type="entry name" value="Clavaminate synthase-like"/>
    <property type="match status" value="1"/>
</dbReference>
<dbReference type="AlphaFoldDB" id="A0A9P7UN23"/>
<evidence type="ECO:0000256" key="4">
    <source>
        <dbReference type="ARBA" id="ARBA00023002"/>
    </source>
</evidence>
<organism evidence="6 7">
    <name type="scientific">Marasmius oreades</name>
    <name type="common">fairy-ring Marasmius</name>
    <dbReference type="NCBI Taxonomy" id="181124"/>
    <lineage>
        <taxon>Eukaryota</taxon>
        <taxon>Fungi</taxon>
        <taxon>Dikarya</taxon>
        <taxon>Basidiomycota</taxon>
        <taxon>Agaricomycotina</taxon>
        <taxon>Agaricomycetes</taxon>
        <taxon>Agaricomycetidae</taxon>
        <taxon>Agaricales</taxon>
        <taxon>Marasmiineae</taxon>
        <taxon>Marasmiaceae</taxon>
        <taxon>Marasmius</taxon>
    </lineage>
</organism>
<gene>
    <name evidence="6" type="ORF">E1B28_013709</name>
</gene>
<dbReference type="PANTHER" id="PTHR46030:SF1">
    <property type="entry name" value="ALPHA-KETOGLUTARATE-DEPENDENT DIOXYGENASE ALKB HOMOLOG 6"/>
    <property type="match status" value="1"/>
</dbReference>
<comment type="similarity">
    <text evidence="1">Belongs to the alkB family.</text>
</comment>
<evidence type="ECO:0000313" key="6">
    <source>
        <dbReference type="EMBL" id="KAG7087768.1"/>
    </source>
</evidence>
<dbReference type="InterPro" id="IPR032862">
    <property type="entry name" value="ALKBH6"/>
</dbReference>
<accession>A0A9P7UN23</accession>
<dbReference type="PANTHER" id="PTHR46030">
    <property type="entry name" value="ALPHA-KETOGLUTARATE-DEPENDENT DIOXYGENASE ALKB HOMOLOG 6"/>
    <property type="match status" value="1"/>
</dbReference>
<evidence type="ECO:0000256" key="1">
    <source>
        <dbReference type="ARBA" id="ARBA00007879"/>
    </source>
</evidence>
<dbReference type="Gene3D" id="2.60.120.590">
    <property type="entry name" value="Alpha-ketoglutarate-dependent dioxygenase AlkB-like"/>
    <property type="match status" value="1"/>
</dbReference>
<evidence type="ECO:0000256" key="5">
    <source>
        <dbReference type="ARBA" id="ARBA00023004"/>
    </source>
</evidence>
<keyword evidence="7" id="KW-1185">Reference proteome</keyword>
<dbReference type="RefSeq" id="XP_043004239.1">
    <property type="nucleotide sequence ID" value="XM_043158884.1"/>
</dbReference>
<dbReference type="GeneID" id="66082784"/>
<dbReference type="GO" id="GO:0005634">
    <property type="term" value="C:nucleus"/>
    <property type="evidence" value="ECO:0007669"/>
    <property type="project" value="TreeGrafter"/>
</dbReference>